<feature type="domain" description="Tyrosine specific protein phosphatases" evidence="5">
    <location>
        <begin position="126"/>
        <end position="195"/>
    </location>
</feature>
<dbReference type="GO" id="GO:0004725">
    <property type="term" value="F:protein tyrosine phosphatase activity"/>
    <property type="evidence" value="ECO:0007669"/>
    <property type="project" value="UniProtKB-EC"/>
</dbReference>
<dbReference type="InParanoid" id="D8TV47"/>
<sequence length="275" mass="28715">MRRYLESEISKALNPNAAPKTVTSESHPLNVSWIEPCQIAAGGRLGLTSCPGKHISARDGTLYRRDLHADLARLRQVHGVHAVVCLLPEAELRYLKVRNYAAAVEKHDMEYLQLPIIEMTAPSDLLLAISLVEAVAAHLQAGRTVIMHCKCGVGRAGLMAACVLLRLGVCSSAAEAIATVRRHRRGAVESRRQEAFVATYCGALGGSGLDGGGGGDLDAKGGLGADVAPPPVSISEGFVRQRSLPGVVASSGVATSVEPTEALATATEGMHGGDG</sequence>
<dbReference type="eggNOG" id="KOG1720">
    <property type="taxonomic scope" value="Eukaryota"/>
</dbReference>
<keyword evidence="3" id="KW-0378">Hydrolase</keyword>
<dbReference type="PROSITE" id="PS50056">
    <property type="entry name" value="TYR_PHOSPHATASE_2"/>
    <property type="match status" value="1"/>
</dbReference>
<comment type="similarity">
    <text evidence="1">Belongs to the protein-tyrosine phosphatase family.</text>
</comment>
<dbReference type="FunFam" id="3.90.190.10:FF:000157">
    <property type="entry name" value="Protein-tyrosine phosphatase"/>
    <property type="match status" value="1"/>
</dbReference>
<evidence type="ECO:0000313" key="6">
    <source>
        <dbReference type="EMBL" id="EFJ48513.1"/>
    </source>
</evidence>
<evidence type="ECO:0000313" key="7">
    <source>
        <dbReference type="Proteomes" id="UP000001058"/>
    </source>
</evidence>
<dbReference type="InterPro" id="IPR029021">
    <property type="entry name" value="Prot-tyrosine_phosphatase-like"/>
</dbReference>
<dbReference type="InterPro" id="IPR000387">
    <property type="entry name" value="Tyr_Pase_dom"/>
</dbReference>
<keyword evidence="4" id="KW-0904">Protein phosphatase</keyword>
<protein>
    <recommendedName>
        <fullName evidence="2">protein-tyrosine-phosphatase</fullName>
        <ecNumber evidence="2">3.1.3.48</ecNumber>
    </recommendedName>
</protein>
<evidence type="ECO:0000256" key="4">
    <source>
        <dbReference type="ARBA" id="ARBA00022912"/>
    </source>
</evidence>
<dbReference type="AlphaFoldDB" id="D8TV47"/>
<dbReference type="OrthoDB" id="266663at2759"/>
<keyword evidence="7" id="KW-1185">Reference proteome</keyword>
<dbReference type="STRING" id="3068.D8TV47"/>
<dbReference type="KEGG" id="vcn:VOLCADRAFT_104694"/>
<gene>
    <name evidence="6" type="ORF">VOLCADRAFT_104694</name>
</gene>
<dbReference type="RefSeq" id="XP_002950312.1">
    <property type="nucleotide sequence ID" value="XM_002950266.1"/>
</dbReference>
<evidence type="ECO:0000256" key="1">
    <source>
        <dbReference type="ARBA" id="ARBA00009580"/>
    </source>
</evidence>
<dbReference type="EMBL" id="GL378339">
    <property type="protein sequence ID" value="EFJ48513.1"/>
    <property type="molecule type" value="Genomic_DNA"/>
</dbReference>
<dbReference type="EC" id="3.1.3.48" evidence="2"/>
<dbReference type="Pfam" id="PF05706">
    <property type="entry name" value="CDKN3"/>
    <property type="match status" value="1"/>
</dbReference>
<dbReference type="PANTHER" id="PTHR23339">
    <property type="entry name" value="TYROSINE SPECIFIC PROTEIN PHOSPHATASE AND DUAL SPECIFICITY PROTEIN PHOSPHATASE"/>
    <property type="match status" value="1"/>
</dbReference>
<evidence type="ECO:0000256" key="2">
    <source>
        <dbReference type="ARBA" id="ARBA00013064"/>
    </source>
</evidence>
<dbReference type="Gene3D" id="3.90.190.10">
    <property type="entry name" value="Protein tyrosine phosphatase superfamily"/>
    <property type="match status" value="1"/>
</dbReference>
<name>D8TV47_VOLCA</name>
<dbReference type="Proteomes" id="UP000001058">
    <property type="component" value="Unassembled WGS sequence"/>
</dbReference>
<dbReference type="GeneID" id="9616725"/>
<organism evidence="7">
    <name type="scientific">Volvox carteri f. nagariensis</name>
    <dbReference type="NCBI Taxonomy" id="3068"/>
    <lineage>
        <taxon>Eukaryota</taxon>
        <taxon>Viridiplantae</taxon>
        <taxon>Chlorophyta</taxon>
        <taxon>core chlorophytes</taxon>
        <taxon>Chlorophyceae</taxon>
        <taxon>CS clade</taxon>
        <taxon>Chlamydomonadales</taxon>
        <taxon>Volvocaceae</taxon>
        <taxon>Volvox</taxon>
    </lineage>
</organism>
<dbReference type="InterPro" id="IPR050561">
    <property type="entry name" value="PTP"/>
</dbReference>
<evidence type="ECO:0000256" key="3">
    <source>
        <dbReference type="ARBA" id="ARBA00022801"/>
    </source>
</evidence>
<reference evidence="6 7" key="1">
    <citation type="journal article" date="2010" name="Science">
        <title>Genomic analysis of organismal complexity in the multicellular green alga Volvox carteri.</title>
        <authorList>
            <person name="Prochnik S.E."/>
            <person name="Umen J."/>
            <person name="Nedelcu A.M."/>
            <person name="Hallmann A."/>
            <person name="Miller S.M."/>
            <person name="Nishii I."/>
            <person name="Ferris P."/>
            <person name="Kuo A."/>
            <person name="Mitros T."/>
            <person name="Fritz-Laylin L.K."/>
            <person name="Hellsten U."/>
            <person name="Chapman J."/>
            <person name="Simakov O."/>
            <person name="Rensing S.A."/>
            <person name="Terry A."/>
            <person name="Pangilinan J."/>
            <person name="Kapitonov V."/>
            <person name="Jurka J."/>
            <person name="Salamov A."/>
            <person name="Shapiro H."/>
            <person name="Schmutz J."/>
            <person name="Grimwood J."/>
            <person name="Lindquist E."/>
            <person name="Lucas S."/>
            <person name="Grigoriev I.V."/>
            <person name="Schmitt R."/>
            <person name="Kirk D."/>
            <person name="Rokhsar D.S."/>
        </authorList>
    </citation>
    <scope>NUCLEOTIDE SEQUENCE [LARGE SCALE GENOMIC DNA]</scope>
    <source>
        <strain evidence="7">f. Nagariensis / Eve</strain>
    </source>
</reference>
<dbReference type="CDD" id="cd14505">
    <property type="entry name" value="CDKN3-like"/>
    <property type="match status" value="1"/>
</dbReference>
<proteinExistence type="inferred from homology"/>
<dbReference type="SUPFAM" id="SSF52799">
    <property type="entry name" value="(Phosphotyrosine protein) phosphatases II"/>
    <property type="match status" value="1"/>
</dbReference>
<evidence type="ECO:0000259" key="5">
    <source>
        <dbReference type="PROSITE" id="PS50056"/>
    </source>
</evidence>
<accession>D8TV47</accession>
<dbReference type="InterPro" id="IPR022778">
    <property type="entry name" value="CDKN3"/>
</dbReference>